<reference evidence="2 3" key="1">
    <citation type="submission" date="2021-06" db="EMBL/GenBank/DDBJ databases">
        <authorList>
            <person name="Palmer J.M."/>
        </authorList>
    </citation>
    <scope>NUCLEOTIDE SEQUENCE [LARGE SCALE GENOMIC DNA]</scope>
    <source>
        <strain evidence="2 3">AS_MEX2019</strain>
        <tissue evidence="2">Muscle</tissue>
    </source>
</reference>
<evidence type="ECO:0000256" key="1">
    <source>
        <dbReference type="SAM" id="MobiDB-lite"/>
    </source>
</evidence>
<evidence type="ECO:0000313" key="3">
    <source>
        <dbReference type="Proteomes" id="UP001469553"/>
    </source>
</evidence>
<accession>A0ABV0YW46</accession>
<feature type="region of interest" description="Disordered" evidence="1">
    <location>
        <begin position="1"/>
        <end position="61"/>
    </location>
</feature>
<evidence type="ECO:0000313" key="2">
    <source>
        <dbReference type="EMBL" id="MEQ2297650.1"/>
    </source>
</evidence>
<name>A0ABV0YW46_9TELE</name>
<feature type="compositionally biased region" description="Polar residues" evidence="1">
    <location>
        <begin position="90"/>
        <end position="105"/>
    </location>
</feature>
<protein>
    <submittedName>
        <fullName evidence="2">Uncharacterized protein</fullName>
    </submittedName>
</protein>
<feature type="compositionally biased region" description="Polar residues" evidence="1">
    <location>
        <begin position="14"/>
        <end position="33"/>
    </location>
</feature>
<organism evidence="2 3">
    <name type="scientific">Ameca splendens</name>
    <dbReference type="NCBI Taxonomy" id="208324"/>
    <lineage>
        <taxon>Eukaryota</taxon>
        <taxon>Metazoa</taxon>
        <taxon>Chordata</taxon>
        <taxon>Craniata</taxon>
        <taxon>Vertebrata</taxon>
        <taxon>Euteleostomi</taxon>
        <taxon>Actinopterygii</taxon>
        <taxon>Neopterygii</taxon>
        <taxon>Teleostei</taxon>
        <taxon>Neoteleostei</taxon>
        <taxon>Acanthomorphata</taxon>
        <taxon>Ovalentaria</taxon>
        <taxon>Atherinomorphae</taxon>
        <taxon>Cyprinodontiformes</taxon>
        <taxon>Goodeidae</taxon>
        <taxon>Ameca</taxon>
    </lineage>
</organism>
<comment type="caution">
    <text evidence="2">The sequence shown here is derived from an EMBL/GenBank/DDBJ whole genome shotgun (WGS) entry which is preliminary data.</text>
</comment>
<dbReference type="Proteomes" id="UP001469553">
    <property type="component" value="Unassembled WGS sequence"/>
</dbReference>
<gene>
    <name evidence="2" type="ORF">AMECASPLE_036711</name>
</gene>
<feature type="compositionally biased region" description="Basic and acidic residues" evidence="1">
    <location>
        <begin position="75"/>
        <end position="85"/>
    </location>
</feature>
<dbReference type="EMBL" id="JAHRIP010043532">
    <property type="protein sequence ID" value="MEQ2297650.1"/>
    <property type="molecule type" value="Genomic_DNA"/>
</dbReference>
<keyword evidence="3" id="KW-1185">Reference proteome</keyword>
<sequence length="124" mass="13530">MSSTPEMQMMIHPHSTSSTRGPVPSTPITQRATTARVLRNATPVPGHKRNRTDTTVLTTDPAPRWDKLTWQDIHGRWHTPRDGGPHHAPASTQTHHITATATKDQGGTPTSLAPPPPLSQSKCR</sequence>
<proteinExistence type="predicted"/>
<feature type="region of interest" description="Disordered" evidence="1">
    <location>
        <begin position="75"/>
        <end position="124"/>
    </location>
</feature>